<evidence type="ECO:0008006" key="5">
    <source>
        <dbReference type="Google" id="ProtNLM"/>
    </source>
</evidence>
<feature type="domain" description="DUF1549" evidence="1">
    <location>
        <begin position="216"/>
        <end position="419"/>
    </location>
</feature>
<reference evidence="4" key="1">
    <citation type="submission" date="2020-02" db="EMBL/GenBank/DDBJ databases">
        <authorList>
            <person name="Meier V. D."/>
        </authorList>
    </citation>
    <scope>NUCLEOTIDE SEQUENCE</scope>
    <source>
        <strain evidence="4">AVDCRST_MAG64</strain>
    </source>
</reference>
<evidence type="ECO:0000259" key="2">
    <source>
        <dbReference type="Pfam" id="PF07587"/>
    </source>
</evidence>
<feature type="domain" description="DUF1553" evidence="2">
    <location>
        <begin position="595"/>
        <end position="800"/>
    </location>
</feature>
<name>A0A6J4PXW0_9BACT</name>
<feature type="non-terminal residue" evidence="4">
    <location>
        <position position="810"/>
    </location>
</feature>
<dbReference type="Pfam" id="PF07635">
    <property type="entry name" value="PSCyt1"/>
    <property type="match status" value="1"/>
</dbReference>
<gene>
    <name evidence="4" type="ORF">AVDCRST_MAG64-3264</name>
</gene>
<dbReference type="PANTHER" id="PTHR35889">
    <property type="entry name" value="CYCLOINULO-OLIGOSACCHARIDE FRUCTANOTRANSFERASE-RELATED"/>
    <property type="match status" value="1"/>
</dbReference>
<feature type="non-terminal residue" evidence="4">
    <location>
        <position position="1"/>
    </location>
</feature>
<organism evidence="4">
    <name type="scientific">uncultured Phycisphaerae bacterium</name>
    <dbReference type="NCBI Taxonomy" id="904963"/>
    <lineage>
        <taxon>Bacteria</taxon>
        <taxon>Pseudomonadati</taxon>
        <taxon>Planctomycetota</taxon>
        <taxon>Phycisphaerae</taxon>
        <taxon>environmental samples</taxon>
    </lineage>
</organism>
<dbReference type="Pfam" id="PF07587">
    <property type="entry name" value="PSD1"/>
    <property type="match status" value="1"/>
</dbReference>
<feature type="domain" description="Cytochrome C Planctomycete-type" evidence="3">
    <location>
        <begin position="87"/>
        <end position="145"/>
    </location>
</feature>
<dbReference type="AlphaFoldDB" id="A0A6J4PXW0"/>
<dbReference type="InterPro" id="IPR022655">
    <property type="entry name" value="DUF1553"/>
</dbReference>
<protein>
    <recommendedName>
        <fullName evidence="5">Cytochrome c domain-containing protein</fullName>
    </recommendedName>
</protein>
<dbReference type="Pfam" id="PF07583">
    <property type="entry name" value="PSCyt2"/>
    <property type="match status" value="1"/>
</dbReference>
<evidence type="ECO:0000313" key="4">
    <source>
        <dbReference type="EMBL" id="CAA9427417.1"/>
    </source>
</evidence>
<dbReference type="InterPro" id="IPR011429">
    <property type="entry name" value="Cyt_c_Planctomycete-type"/>
</dbReference>
<sequence length="810" mass="88823">CLCGSPAFCGPTAHDCVDPTRPSPDGARPIMKHWAGKGVRLLVAAAAFAVLAVASPARAAAPKVPEPTPDQAKFFEQKVRPLLVESCYSCHAEKKQKGRLRLDSLEAALKGGDTGPAVVPGDAAKSLLVKAISHADEDLQMPPDEKLADAQIKVLTDWVAMGAPWPKTPGGAVTATPGGGKKRVIKDEDRQFWSFQPVKDAPAPQVQDNGWAKNDIDRFVFAKLKAEGLTPAPEADKVALIRRATFDLHGLPPTPDEVAAFVADASTDAYEKLVDRLLASPRYGERYARHWQDLVRYAESDGFKQDAYRPNSYLYRDWLIAALNADKPYDQFVREQLAGDEIAPGDPAARVATGFLRHGVYEYNQKHAENQWSEYLNDLTDVTADALLGLSMGCARCHDHKFDPILQADYYKLQAFFTPVLPRNDLPNAGGADLAKYAAALATWEAKTKTIRDEIAKIEAPAKRNAEARMVGRFPPEVQAMLAKPAAERSPYERQIAYLVGRQVEDEQSKTDDKIKGAEKDRLVALRKELSKFDDAKPKPPVAALCVTDVGPVAPPTRIPDDPTKQEFQPGYPVVLEQLGLPTPPVTPTADSTGRRTALANWVTNPANPLTTRVITNRLWQWHFGHGLVRTSSDYGVLGEKPSHPELLDHLTARFLADGWSMKSMHRLIMASATYRQSAVRPVPDVAQLKDPENRWLWRQNGRRLDAEQIRDAMLAASGELELDQVGGPSAEYTATKRSVFTKLVRNIRDPLLDAFDLPESYGSTAGRNATTTATQSLMLINGDWPLKRAAAFAERATREAGSADPAAVI</sequence>
<dbReference type="PANTHER" id="PTHR35889:SF3">
    <property type="entry name" value="F-BOX DOMAIN-CONTAINING PROTEIN"/>
    <property type="match status" value="1"/>
</dbReference>
<proteinExistence type="predicted"/>
<dbReference type="EMBL" id="CADCUQ010000751">
    <property type="protein sequence ID" value="CAA9427417.1"/>
    <property type="molecule type" value="Genomic_DNA"/>
</dbReference>
<evidence type="ECO:0000259" key="3">
    <source>
        <dbReference type="Pfam" id="PF07635"/>
    </source>
</evidence>
<accession>A0A6J4PXW0</accession>
<evidence type="ECO:0000259" key="1">
    <source>
        <dbReference type="Pfam" id="PF07583"/>
    </source>
</evidence>
<dbReference type="InterPro" id="IPR011444">
    <property type="entry name" value="DUF1549"/>
</dbReference>